<comment type="caution">
    <text evidence="1">The sequence shown here is derived from an EMBL/GenBank/DDBJ whole genome shotgun (WGS) entry which is preliminary data.</text>
</comment>
<reference evidence="1" key="1">
    <citation type="submission" date="2023-06" db="EMBL/GenBank/DDBJ databases">
        <authorList>
            <person name="Kurt Z."/>
        </authorList>
    </citation>
    <scope>NUCLEOTIDE SEQUENCE</scope>
</reference>
<accession>A0AA86NC69</accession>
<dbReference type="Proteomes" id="UP001642409">
    <property type="component" value="Unassembled WGS sequence"/>
</dbReference>
<name>A0AA86NC69_9EUKA</name>
<dbReference type="EMBL" id="CAXDID020000461">
    <property type="protein sequence ID" value="CAL6093905.1"/>
    <property type="molecule type" value="Genomic_DNA"/>
</dbReference>
<keyword evidence="3" id="KW-1185">Reference proteome</keyword>
<protein>
    <submittedName>
        <fullName evidence="1">Uncharacterized protein</fullName>
    </submittedName>
</protein>
<evidence type="ECO:0000313" key="3">
    <source>
        <dbReference type="Proteomes" id="UP001642409"/>
    </source>
</evidence>
<evidence type="ECO:0000313" key="2">
    <source>
        <dbReference type="EMBL" id="CAL6093905.1"/>
    </source>
</evidence>
<sequence length="349" mass="40749">MKFKADDTDFIIQNESNTKVIHTYDIHQNKLYDTPTKVFFRSIEEYYSQSYKELVQYNLIAYDKKTEKINMVMRDMPFFDLMFVHNNVLTGLKIDLLYGYQNNRFEPLGAIEITKPLLLSLMYNDSSLVPQTLMKPTKFSFEYTYQEETFTYLENWMITSVKNQVIHVQEINFNVNGLNLKYIQIKDSIYGFVGDYLLTKTFCQLTKGNMRIIQAFPHFQYEITSLVEIKDQCGILQPVSDEVNIKRDWQGELRQVVDPNSAFALFIDGQFIELQGNLSPSKCVYNYSDQIKFYTHHAVLFDDNNNVKSITMLPLHLDKQRKLMKIDGATIANIEGEEINLGFLNGFVG</sequence>
<reference evidence="2 3" key="2">
    <citation type="submission" date="2024-07" db="EMBL/GenBank/DDBJ databases">
        <authorList>
            <person name="Akdeniz Z."/>
        </authorList>
    </citation>
    <scope>NUCLEOTIDE SEQUENCE [LARGE SCALE GENOMIC DNA]</scope>
</reference>
<gene>
    <name evidence="1" type="ORF">HINF_LOCUS4405</name>
    <name evidence="2" type="ORF">HINF_LOCUS67215</name>
</gene>
<dbReference type="EMBL" id="CATOUU010000109">
    <property type="protein sequence ID" value="CAI9916760.1"/>
    <property type="molecule type" value="Genomic_DNA"/>
</dbReference>
<dbReference type="AlphaFoldDB" id="A0AA86NC69"/>
<organism evidence="1">
    <name type="scientific">Hexamita inflata</name>
    <dbReference type="NCBI Taxonomy" id="28002"/>
    <lineage>
        <taxon>Eukaryota</taxon>
        <taxon>Metamonada</taxon>
        <taxon>Diplomonadida</taxon>
        <taxon>Hexamitidae</taxon>
        <taxon>Hexamitinae</taxon>
        <taxon>Hexamita</taxon>
    </lineage>
</organism>
<evidence type="ECO:0000313" key="1">
    <source>
        <dbReference type="EMBL" id="CAI9916760.1"/>
    </source>
</evidence>
<proteinExistence type="predicted"/>